<evidence type="ECO:0000256" key="4">
    <source>
        <dbReference type="ARBA" id="ARBA00023204"/>
    </source>
</evidence>
<dbReference type="SMART" id="SM00853">
    <property type="entry name" value="MutL_C"/>
    <property type="match status" value="1"/>
</dbReference>
<feature type="compositionally biased region" description="Low complexity" evidence="6">
    <location>
        <begin position="379"/>
        <end position="394"/>
    </location>
</feature>
<dbReference type="CDD" id="cd00782">
    <property type="entry name" value="MutL_Trans"/>
    <property type="match status" value="1"/>
</dbReference>
<dbReference type="GO" id="GO:0004519">
    <property type="term" value="F:endonuclease activity"/>
    <property type="evidence" value="ECO:0007669"/>
    <property type="project" value="UniProtKB-KW"/>
</dbReference>
<dbReference type="GO" id="GO:0006298">
    <property type="term" value="P:mismatch repair"/>
    <property type="evidence" value="ECO:0007669"/>
    <property type="project" value="UniProtKB-UniRule"/>
</dbReference>
<keyword evidence="9" id="KW-0378">Hydrolase</keyword>
<evidence type="ECO:0000259" key="8">
    <source>
        <dbReference type="SMART" id="SM01340"/>
    </source>
</evidence>
<dbReference type="Proteomes" id="UP000518300">
    <property type="component" value="Unassembled WGS sequence"/>
</dbReference>
<name>A0A848LW35_9BACT</name>
<keyword evidence="10" id="KW-1185">Reference proteome</keyword>
<dbReference type="InterPro" id="IPR014721">
    <property type="entry name" value="Ribsml_uS5_D2-typ_fold_subgr"/>
</dbReference>
<feature type="domain" description="MutL C-terminal dimerisation" evidence="7">
    <location>
        <begin position="437"/>
        <end position="580"/>
    </location>
</feature>
<dbReference type="InterPro" id="IPR020667">
    <property type="entry name" value="DNA_mismatch_repair_MutL"/>
</dbReference>
<evidence type="ECO:0000256" key="3">
    <source>
        <dbReference type="ARBA" id="ARBA00022763"/>
    </source>
</evidence>
<comment type="similarity">
    <text evidence="1 5">Belongs to the DNA mismatch repair MutL/HexB family.</text>
</comment>
<evidence type="ECO:0000256" key="1">
    <source>
        <dbReference type="ARBA" id="ARBA00006082"/>
    </source>
</evidence>
<protein>
    <recommendedName>
        <fullName evidence="2 5">DNA mismatch repair protein MutL</fullName>
    </recommendedName>
</protein>
<dbReference type="GO" id="GO:0032300">
    <property type="term" value="C:mismatch repair complex"/>
    <property type="evidence" value="ECO:0007669"/>
    <property type="project" value="InterPro"/>
</dbReference>
<keyword evidence="3 5" id="KW-0227">DNA damage</keyword>
<dbReference type="CDD" id="cd16926">
    <property type="entry name" value="HATPase_MutL-MLH-PMS-like"/>
    <property type="match status" value="1"/>
</dbReference>
<keyword evidence="9" id="KW-0540">Nuclease</keyword>
<gene>
    <name evidence="5 9" type="primary">mutL</name>
    <name evidence="9" type="ORF">HG543_44315</name>
</gene>
<dbReference type="Pfam" id="PF01119">
    <property type="entry name" value="DNA_mis_repair"/>
    <property type="match status" value="1"/>
</dbReference>
<dbReference type="InterPro" id="IPR036890">
    <property type="entry name" value="HATPase_C_sf"/>
</dbReference>
<dbReference type="Pfam" id="PF08676">
    <property type="entry name" value="MutL_C"/>
    <property type="match status" value="1"/>
</dbReference>
<evidence type="ECO:0000313" key="9">
    <source>
        <dbReference type="EMBL" id="NMO21830.1"/>
    </source>
</evidence>
<dbReference type="SMART" id="SM01340">
    <property type="entry name" value="DNA_mis_repair"/>
    <property type="match status" value="1"/>
</dbReference>
<sequence>MARIARLSDVLINKIAAGEVVERPASVVKELVENSLDAGASTIRVELQGGGVDRIVVSDDGHGMGRLDAVNCLERHATSKLRELDDLFHISSMGFRGEAIPAIASVSRFTLHTAEAGADVGTRVTVEGGGPPVVEDAEPRTGTVITVEDLFFNVPARRKFLRRGETELKHAEEAVVRLALAYPEVGFFATNEGNTLFSSAACPEDPRERISAALGPAAHPHLFPVEERRLGITITGYAASPEFTFNNARGLYTYVNRRYVRDRGLIGTIQRAYQDFLAAGRQPVVVLHIDVDPRAVDVNVHPQKLEVRFADARGVQEALTAALTRMLRAAPWLGAAAEGNAPQAGQPREAAHYALAVERFLTRAQEATWGAPLPTAMDAPGAGRAPQGPAPTGALPTGKPGALAYAPSTPGQAPAFGQAQPQLNEAPPPGYFAALRPMGLLGGRFHVCEGPGGTLVVLDPHAALERARLTAYLRALDDGKGPPAPSLFGTTLELPLAAAKALVEGREALLKLGFDVEPFGGTTLALKTVPPGLEGVDGRSLLEALARALPPKGATLDAVSLAEAVRVMACHAARRAGASPLTDAQLRALLGELDRADFHPTCIHGTVVVLEMPLLELERRAR</sequence>
<dbReference type="PANTHER" id="PTHR10073">
    <property type="entry name" value="DNA MISMATCH REPAIR PROTEIN MLH, PMS, MUTL"/>
    <property type="match status" value="1"/>
</dbReference>
<dbReference type="EMBL" id="JABBJJ010000356">
    <property type="protein sequence ID" value="NMO21830.1"/>
    <property type="molecule type" value="Genomic_DNA"/>
</dbReference>
<evidence type="ECO:0000259" key="7">
    <source>
        <dbReference type="SMART" id="SM00853"/>
    </source>
</evidence>
<dbReference type="Pfam" id="PF13589">
    <property type="entry name" value="HATPase_c_3"/>
    <property type="match status" value="1"/>
</dbReference>
<dbReference type="Gene3D" id="3.30.565.10">
    <property type="entry name" value="Histidine kinase-like ATPase, C-terminal domain"/>
    <property type="match status" value="1"/>
</dbReference>
<proteinExistence type="inferred from homology"/>
<dbReference type="Gene3D" id="3.30.1540.20">
    <property type="entry name" value="MutL, C-terminal domain, dimerisation subdomain"/>
    <property type="match status" value="1"/>
</dbReference>
<dbReference type="InterPro" id="IPR038973">
    <property type="entry name" value="MutL/Mlh/Pms-like"/>
</dbReference>
<dbReference type="Gene3D" id="3.30.1370.100">
    <property type="entry name" value="MutL, C-terminal domain, regulatory subdomain"/>
    <property type="match status" value="1"/>
</dbReference>
<dbReference type="InterPro" id="IPR014790">
    <property type="entry name" value="MutL_C"/>
</dbReference>
<dbReference type="InterPro" id="IPR020568">
    <property type="entry name" value="Ribosomal_Su5_D2-typ_SF"/>
</dbReference>
<dbReference type="FunFam" id="3.30.565.10:FF:000003">
    <property type="entry name" value="DNA mismatch repair endonuclease MutL"/>
    <property type="match status" value="1"/>
</dbReference>
<dbReference type="SUPFAM" id="SSF118116">
    <property type="entry name" value="DNA mismatch repair protein MutL"/>
    <property type="match status" value="1"/>
</dbReference>
<comment type="function">
    <text evidence="5">This protein is involved in the repair of mismatches in DNA. It is required for dam-dependent methyl-directed DNA mismatch repair. May act as a 'molecular matchmaker', a protein that promotes the formation of a stable complex between two or more DNA-binding proteins in an ATP-dependent manner without itself being part of a final effector complex.</text>
</comment>
<dbReference type="SUPFAM" id="SSF54211">
    <property type="entry name" value="Ribosomal protein S5 domain 2-like"/>
    <property type="match status" value="1"/>
</dbReference>
<reference evidence="9 10" key="1">
    <citation type="submission" date="2020-04" db="EMBL/GenBank/DDBJ databases">
        <title>Draft genome of Pyxidicoccus fallax type strain.</title>
        <authorList>
            <person name="Whitworth D.E."/>
        </authorList>
    </citation>
    <scope>NUCLEOTIDE SEQUENCE [LARGE SCALE GENOMIC DNA]</scope>
    <source>
        <strain evidence="9 10">DSM 14698</strain>
    </source>
</reference>
<evidence type="ECO:0000256" key="2">
    <source>
        <dbReference type="ARBA" id="ARBA00021975"/>
    </source>
</evidence>
<dbReference type="PANTHER" id="PTHR10073:SF12">
    <property type="entry name" value="DNA MISMATCH REPAIR PROTEIN MLH1"/>
    <property type="match status" value="1"/>
</dbReference>
<feature type="compositionally biased region" description="Low complexity" evidence="6">
    <location>
        <begin position="410"/>
        <end position="422"/>
    </location>
</feature>
<dbReference type="InterPro" id="IPR042120">
    <property type="entry name" value="MutL_C_dimsub"/>
</dbReference>
<evidence type="ECO:0000256" key="5">
    <source>
        <dbReference type="HAMAP-Rule" id="MF_00149"/>
    </source>
</evidence>
<dbReference type="InterPro" id="IPR013507">
    <property type="entry name" value="DNA_mismatch_S5_2-like"/>
</dbReference>
<accession>A0A848LW35</accession>
<dbReference type="HAMAP" id="MF_00149">
    <property type="entry name" value="DNA_mis_repair"/>
    <property type="match status" value="1"/>
</dbReference>
<keyword evidence="9" id="KW-0255">Endonuclease</keyword>
<comment type="caution">
    <text evidence="9">The sequence shown here is derived from an EMBL/GenBank/DDBJ whole genome shotgun (WGS) entry which is preliminary data.</text>
</comment>
<evidence type="ECO:0000313" key="10">
    <source>
        <dbReference type="Proteomes" id="UP000518300"/>
    </source>
</evidence>
<feature type="region of interest" description="Disordered" evidence="6">
    <location>
        <begin position="372"/>
        <end position="424"/>
    </location>
</feature>
<dbReference type="Gene3D" id="3.30.230.10">
    <property type="match status" value="1"/>
</dbReference>
<dbReference type="InterPro" id="IPR037198">
    <property type="entry name" value="MutL_C_sf"/>
</dbReference>
<keyword evidence="4 5" id="KW-0234">DNA repair</keyword>
<organism evidence="9 10">
    <name type="scientific">Pyxidicoccus fallax</name>
    <dbReference type="NCBI Taxonomy" id="394095"/>
    <lineage>
        <taxon>Bacteria</taxon>
        <taxon>Pseudomonadati</taxon>
        <taxon>Myxococcota</taxon>
        <taxon>Myxococcia</taxon>
        <taxon>Myxococcales</taxon>
        <taxon>Cystobacterineae</taxon>
        <taxon>Myxococcaceae</taxon>
        <taxon>Pyxidicoccus</taxon>
    </lineage>
</organism>
<dbReference type="InterPro" id="IPR002099">
    <property type="entry name" value="MutL/Mlh/PMS"/>
</dbReference>
<evidence type="ECO:0000256" key="6">
    <source>
        <dbReference type="SAM" id="MobiDB-lite"/>
    </source>
</evidence>
<dbReference type="GO" id="GO:0005524">
    <property type="term" value="F:ATP binding"/>
    <property type="evidence" value="ECO:0007669"/>
    <property type="project" value="InterPro"/>
</dbReference>
<dbReference type="AlphaFoldDB" id="A0A848LW35"/>
<dbReference type="RefSeq" id="WP_169351002.1">
    <property type="nucleotide sequence ID" value="NZ_JABBJJ010000356.1"/>
</dbReference>
<dbReference type="GO" id="GO:0016887">
    <property type="term" value="F:ATP hydrolysis activity"/>
    <property type="evidence" value="ECO:0007669"/>
    <property type="project" value="InterPro"/>
</dbReference>
<dbReference type="NCBIfam" id="TIGR00585">
    <property type="entry name" value="mutl"/>
    <property type="match status" value="1"/>
</dbReference>
<dbReference type="GO" id="GO:0140664">
    <property type="term" value="F:ATP-dependent DNA damage sensor activity"/>
    <property type="evidence" value="ECO:0007669"/>
    <property type="project" value="InterPro"/>
</dbReference>
<feature type="domain" description="DNA mismatch repair protein S5" evidence="8">
    <location>
        <begin position="210"/>
        <end position="328"/>
    </location>
</feature>
<dbReference type="SUPFAM" id="SSF55874">
    <property type="entry name" value="ATPase domain of HSP90 chaperone/DNA topoisomerase II/histidine kinase"/>
    <property type="match status" value="1"/>
</dbReference>
<dbReference type="InterPro" id="IPR042121">
    <property type="entry name" value="MutL_C_regsub"/>
</dbReference>
<dbReference type="GO" id="GO:0030983">
    <property type="term" value="F:mismatched DNA binding"/>
    <property type="evidence" value="ECO:0007669"/>
    <property type="project" value="InterPro"/>
</dbReference>